<keyword evidence="11" id="KW-0472">Membrane</keyword>
<dbReference type="CDD" id="cd00077">
    <property type="entry name" value="HDc"/>
    <property type="match status" value="1"/>
</dbReference>
<keyword evidence="8" id="KW-0418">Kinase</keyword>
<sequence>MDNNDALNKEKLIHMVVHELKNPLTSIKGATELILKGTLGDLSPTVKQFMHIIHKGTIQLDTLINNLLDRSAMLTANLNLDLGVHDLSDIISDAVSLVQGLADEYKIALVVCIPDDLSEVIVDNQRIKQVLINLLTNGIKFTTSPGKITVTAKEEGDKVMVSVQDTGVGIADEHMERIFNEFYKVPQLAPHERIRGSGLGLHISQGMVEAHEGKIWVESEVGKGSTFIFTIPKNVSYWLNKMRDKKKDLVFGGKGLSELVEVSVLQEIQDKFASALDIPVIIVDAKGNILTEPSGLSSFCKIIRKTEKGEQKCRKFIKDIVHITDVKQVSKIFFCEAGLGHFAAPIISRNLYLGAIVIEGTQVFTAVSKEKIEGLTQELGIDVTYLSRAVEGIRIFPESKVYMAGELLISIANTIASLCTERYQLSNKVAELSTMSTIGKFITSTLDTEKLLNSILYTAMSVLDADGGIISMVETATGRLKTRVAYGTGGKMVIGTKRRMGESISAIVAAEKYPLLVREGSDDTLSEILKKEKITSLICIPLESRGELIGVFNLNRTNERIFSQEDLDFFITIGAQASIAIEESLLYHDVEQKIGQLDTLHRVGQAIISTLGLQYVLDLIVQSISQMMPTKRCSLQFIADTKKATTTASRGLSEEYCNKEGLVIDKSIISHMVVTKEPVVIEDIKTDARIKCKDDAIKEGLVSLLSVPLMVKDELLGIVTVYSSKPYRYTDEEIELLSAFATQAVIAIENARLFDITRDEIFNTAETLSESIDERDGYGSEHTQSMVKYCVETSKRLGLSTDQIECVRLGALLHDIGKVNIPEEILLKKGKLSHEEIEIIRKHPSLGKGIIEKLNLPWNVKNTIMQHHERIDGKGYPYGLIGGDIAIEALVIEVVEAYQAMITKRPYREALSTSEAIEELKKCCGREFDHKVVEAFMEVLQGE</sequence>
<dbReference type="PRINTS" id="PR00344">
    <property type="entry name" value="BCTRLSENSOR"/>
</dbReference>
<dbReference type="Gene3D" id="3.30.450.40">
    <property type="match status" value="2"/>
</dbReference>
<dbReference type="PANTHER" id="PTHR43155">
    <property type="entry name" value="CYCLIC DI-GMP PHOSPHODIESTERASE PA4108-RELATED"/>
    <property type="match status" value="1"/>
</dbReference>
<evidence type="ECO:0000256" key="4">
    <source>
        <dbReference type="ARBA" id="ARBA00022475"/>
    </source>
</evidence>
<proteinExistence type="predicted"/>
<dbReference type="Gene3D" id="1.10.3210.10">
    <property type="entry name" value="Hypothetical protein af1432"/>
    <property type="match status" value="1"/>
</dbReference>
<dbReference type="Pfam" id="PF00512">
    <property type="entry name" value="HisKA"/>
    <property type="match status" value="1"/>
</dbReference>
<dbReference type="SUPFAM" id="SSF55874">
    <property type="entry name" value="ATPase domain of HSP90 chaperone/DNA topoisomerase II/histidine kinase"/>
    <property type="match status" value="1"/>
</dbReference>
<protein>
    <recommendedName>
        <fullName evidence="3">histidine kinase</fullName>
        <ecNumber evidence="3">2.7.13.3</ecNumber>
    </recommendedName>
</protein>
<dbReference type="NCBIfam" id="TIGR00277">
    <property type="entry name" value="HDIG"/>
    <property type="match status" value="1"/>
</dbReference>
<dbReference type="SUPFAM" id="SSF55781">
    <property type="entry name" value="GAF domain-like"/>
    <property type="match status" value="2"/>
</dbReference>
<dbReference type="EMBL" id="PFKI01000095">
    <property type="protein sequence ID" value="PIY19894.1"/>
    <property type="molecule type" value="Genomic_DNA"/>
</dbReference>
<dbReference type="SMART" id="SM00065">
    <property type="entry name" value="GAF"/>
    <property type="match status" value="2"/>
</dbReference>
<dbReference type="SMART" id="SM00387">
    <property type="entry name" value="HATPase_c"/>
    <property type="match status" value="1"/>
</dbReference>
<dbReference type="Pfam" id="PF13185">
    <property type="entry name" value="GAF_2"/>
    <property type="match status" value="2"/>
</dbReference>
<organism evidence="14 15">
    <name type="scientific">Candidatus Desantisbacteria bacterium CG_4_10_14_3_um_filter_40_18</name>
    <dbReference type="NCBI Taxonomy" id="1974544"/>
    <lineage>
        <taxon>Bacteria</taxon>
        <taxon>Candidatus Desantisiibacteriota</taxon>
    </lineage>
</organism>
<dbReference type="CDD" id="cd00082">
    <property type="entry name" value="HisKA"/>
    <property type="match status" value="1"/>
</dbReference>
<dbReference type="InterPro" id="IPR005467">
    <property type="entry name" value="His_kinase_dom"/>
</dbReference>
<evidence type="ECO:0000256" key="8">
    <source>
        <dbReference type="ARBA" id="ARBA00022777"/>
    </source>
</evidence>
<evidence type="ECO:0000259" key="12">
    <source>
        <dbReference type="PROSITE" id="PS50109"/>
    </source>
</evidence>
<reference evidence="15" key="1">
    <citation type="submission" date="2017-09" db="EMBL/GenBank/DDBJ databases">
        <title>Depth-based differentiation of microbial function through sediment-hosted aquifers and enrichment of novel symbionts in the deep terrestrial subsurface.</title>
        <authorList>
            <person name="Probst A.J."/>
            <person name="Ladd B."/>
            <person name="Jarett J.K."/>
            <person name="Geller-Mcgrath D.E."/>
            <person name="Sieber C.M.K."/>
            <person name="Emerson J.B."/>
            <person name="Anantharaman K."/>
            <person name="Thomas B.C."/>
            <person name="Malmstrom R."/>
            <person name="Stieglmeier M."/>
            <person name="Klingl A."/>
            <person name="Woyke T."/>
            <person name="Ryan C.M."/>
            <person name="Banfield J.F."/>
        </authorList>
    </citation>
    <scope>NUCLEOTIDE SEQUENCE [LARGE SCALE GENOMIC DNA]</scope>
</reference>
<dbReference type="Pfam" id="PF13487">
    <property type="entry name" value="HD_5"/>
    <property type="match status" value="1"/>
</dbReference>
<dbReference type="PROSITE" id="PS51832">
    <property type="entry name" value="HD_GYP"/>
    <property type="match status" value="1"/>
</dbReference>
<dbReference type="Proteomes" id="UP000231028">
    <property type="component" value="Unassembled WGS sequence"/>
</dbReference>
<dbReference type="EC" id="2.7.13.3" evidence="3"/>
<gene>
    <name evidence="14" type="ORF">COZ13_03020</name>
</gene>
<dbReference type="InterPro" id="IPR003018">
    <property type="entry name" value="GAF"/>
</dbReference>
<dbReference type="InterPro" id="IPR029016">
    <property type="entry name" value="GAF-like_dom_sf"/>
</dbReference>
<keyword evidence="6" id="KW-0808">Transferase</keyword>
<dbReference type="InterPro" id="IPR006675">
    <property type="entry name" value="HDIG_dom"/>
</dbReference>
<dbReference type="Gene3D" id="3.30.565.10">
    <property type="entry name" value="Histidine kinase-like ATPase, C-terminal domain"/>
    <property type="match status" value="1"/>
</dbReference>
<dbReference type="FunFam" id="3.30.565.10:FF:000023">
    <property type="entry name" value="PAS domain-containing sensor histidine kinase"/>
    <property type="match status" value="1"/>
</dbReference>
<evidence type="ECO:0000256" key="3">
    <source>
        <dbReference type="ARBA" id="ARBA00012438"/>
    </source>
</evidence>
<evidence type="ECO:0000313" key="14">
    <source>
        <dbReference type="EMBL" id="PIY19894.1"/>
    </source>
</evidence>
<evidence type="ECO:0000256" key="7">
    <source>
        <dbReference type="ARBA" id="ARBA00022741"/>
    </source>
</evidence>
<keyword evidence="7" id="KW-0547">Nucleotide-binding</keyword>
<dbReference type="Pfam" id="PF02518">
    <property type="entry name" value="HATPase_c"/>
    <property type="match status" value="1"/>
</dbReference>
<comment type="catalytic activity">
    <reaction evidence="1">
        <text>ATP + protein L-histidine = ADP + protein N-phospho-L-histidine.</text>
        <dbReference type="EC" id="2.7.13.3"/>
    </reaction>
</comment>
<dbReference type="InterPro" id="IPR036097">
    <property type="entry name" value="HisK_dim/P_sf"/>
</dbReference>
<name>A0A2M7P377_9BACT</name>
<keyword evidence="4" id="KW-1003">Cell membrane</keyword>
<dbReference type="InterPro" id="IPR003661">
    <property type="entry name" value="HisK_dim/P_dom"/>
</dbReference>
<evidence type="ECO:0000256" key="5">
    <source>
        <dbReference type="ARBA" id="ARBA00022553"/>
    </source>
</evidence>
<dbReference type="AlphaFoldDB" id="A0A2M7P377"/>
<evidence type="ECO:0000256" key="6">
    <source>
        <dbReference type="ARBA" id="ARBA00022679"/>
    </source>
</evidence>
<dbReference type="SUPFAM" id="SSF47384">
    <property type="entry name" value="Homodimeric domain of signal transducing histidine kinase"/>
    <property type="match status" value="1"/>
</dbReference>
<dbReference type="SMART" id="SM00388">
    <property type="entry name" value="HisKA"/>
    <property type="match status" value="1"/>
</dbReference>
<dbReference type="InterPro" id="IPR037522">
    <property type="entry name" value="HD_GYP_dom"/>
</dbReference>
<dbReference type="Gene3D" id="1.10.287.130">
    <property type="match status" value="1"/>
</dbReference>
<dbReference type="PROSITE" id="PS50109">
    <property type="entry name" value="HIS_KIN"/>
    <property type="match status" value="1"/>
</dbReference>
<evidence type="ECO:0000256" key="1">
    <source>
        <dbReference type="ARBA" id="ARBA00000085"/>
    </source>
</evidence>
<dbReference type="InterPro" id="IPR003594">
    <property type="entry name" value="HATPase_dom"/>
</dbReference>
<dbReference type="InterPro" id="IPR004358">
    <property type="entry name" value="Sig_transdc_His_kin-like_C"/>
</dbReference>
<comment type="subcellular location">
    <subcellularLocation>
        <location evidence="2">Cell membrane</location>
    </subcellularLocation>
</comment>
<dbReference type="InterPro" id="IPR018771">
    <property type="entry name" value="PocR_dom"/>
</dbReference>
<dbReference type="GO" id="GO:0000155">
    <property type="term" value="F:phosphorelay sensor kinase activity"/>
    <property type="evidence" value="ECO:0007669"/>
    <property type="project" value="InterPro"/>
</dbReference>
<evidence type="ECO:0000256" key="2">
    <source>
        <dbReference type="ARBA" id="ARBA00004236"/>
    </source>
</evidence>
<evidence type="ECO:0000256" key="11">
    <source>
        <dbReference type="ARBA" id="ARBA00023136"/>
    </source>
</evidence>
<evidence type="ECO:0000256" key="9">
    <source>
        <dbReference type="ARBA" id="ARBA00022840"/>
    </source>
</evidence>
<feature type="domain" description="HD-GYP" evidence="13">
    <location>
        <begin position="757"/>
        <end position="943"/>
    </location>
</feature>
<evidence type="ECO:0000256" key="10">
    <source>
        <dbReference type="ARBA" id="ARBA00023012"/>
    </source>
</evidence>
<keyword evidence="10" id="KW-0902">Two-component regulatory system</keyword>
<comment type="caution">
    <text evidence="14">The sequence shown here is derived from an EMBL/GenBank/DDBJ whole genome shotgun (WGS) entry which is preliminary data.</text>
</comment>
<evidence type="ECO:0000259" key="13">
    <source>
        <dbReference type="PROSITE" id="PS51832"/>
    </source>
</evidence>
<dbReference type="GO" id="GO:0005886">
    <property type="term" value="C:plasma membrane"/>
    <property type="evidence" value="ECO:0007669"/>
    <property type="project" value="UniProtKB-SubCell"/>
</dbReference>
<dbReference type="InterPro" id="IPR003607">
    <property type="entry name" value="HD/PDEase_dom"/>
</dbReference>
<dbReference type="PANTHER" id="PTHR43155:SF2">
    <property type="entry name" value="CYCLIC DI-GMP PHOSPHODIESTERASE PA4108"/>
    <property type="match status" value="1"/>
</dbReference>
<keyword evidence="9" id="KW-0067">ATP-binding</keyword>
<keyword evidence="5" id="KW-0597">Phosphoprotein</keyword>
<evidence type="ECO:0000313" key="15">
    <source>
        <dbReference type="Proteomes" id="UP000231028"/>
    </source>
</evidence>
<dbReference type="SUPFAM" id="SSF109604">
    <property type="entry name" value="HD-domain/PDEase-like"/>
    <property type="match status" value="1"/>
</dbReference>
<dbReference type="Pfam" id="PF10114">
    <property type="entry name" value="PocR"/>
    <property type="match status" value="1"/>
</dbReference>
<accession>A0A2M7P377</accession>
<dbReference type="GO" id="GO:0005524">
    <property type="term" value="F:ATP binding"/>
    <property type="evidence" value="ECO:0007669"/>
    <property type="project" value="UniProtKB-KW"/>
</dbReference>
<dbReference type="InterPro" id="IPR036890">
    <property type="entry name" value="HATPase_C_sf"/>
</dbReference>
<feature type="domain" description="Histidine kinase" evidence="12">
    <location>
        <begin position="15"/>
        <end position="235"/>
    </location>
</feature>
<dbReference type="SMART" id="SM00471">
    <property type="entry name" value="HDc"/>
    <property type="match status" value="1"/>
</dbReference>